<dbReference type="GO" id="GO:0000156">
    <property type="term" value="F:phosphorelay response regulator activity"/>
    <property type="evidence" value="ECO:0007669"/>
    <property type="project" value="InterPro"/>
</dbReference>
<dbReference type="InterPro" id="IPR001789">
    <property type="entry name" value="Sig_transdc_resp-reg_receiver"/>
</dbReference>
<dbReference type="SMART" id="SM00448">
    <property type="entry name" value="REC"/>
    <property type="match status" value="1"/>
</dbReference>
<name>A0A3N0EPR4_SINP1</name>
<organism evidence="4 5">
    <name type="scientific">Sinomicrobium pectinilyticum</name>
    <dbReference type="NCBI Taxonomy" id="1084421"/>
    <lineage>
        <taxon>Bacteria</taxon>
        <taxon>Pseudomonadati</taxon>
        <taxon>Bacteroidota</taxon>
        <taxon>Flavobacteriia</taxon>
        <taxon>Flavobacteriales</taxon>
        <taxon>Flavobacteriaceae</taxon>
        <taxon>Sinomicrobium</taxon>
    </lineage>
</organism>
<dbReference type="OrthoDB" id="2168082at2"/>
<dbReference type="Pfam" id="PF00072">
    <property type="entry name" value="Response_reg"/>
    <property type="match status" value="1"/>
</dbReference>
<accession>A0A3N0EPR4</accession>
<proteinExistence type="predicted"/>
<gene>
    <name evidence="4" type="ORF">ED312_07270</name>
</gene>
<protein>
    <submittedName>
        <fullName evidence="4">DNA-binding response regulator</fullName>
    </submittedName>
</protein>
<dbReference type="PANTHER" id="PTHR37299">
    <property type="entry name" value="TRANSCRIPTIONAL REGULATOR-RELATED"/>
    <property type="match status" value="1"/>
</dbReference>
<evidence type="ECO:0000259" key="3">
    <source>
        <dbReference type="PROSITE" id="PS50930"/>
    </source>
</evidence>
<dbReference type="RefSeq" id="WP_123215343.1">
    <property type="nucleotide sequence ID" value="NZ_RJTM01000035.1"/>
</dbReference>
<dbReference type="Pfam" id="PF04397">
    <property type="entry name" value="LytTR"/>
    <property type="match status" value="1"/>
</dbReference>
<evidence type="ECO:0000313" key="5">
    <source>
        <dbReference type="Proteomes" id="UP000267469"/>
    </source>
</evidence>
<dbReference type="Gene3D" id="2.40.50.1020">
    <property type="entry name" value="LytTr DNA-binding domain"/>
    <property type="match status" value="1"/>
</dbReference>
<dbReference type="Proteomes" id="UP000267469">
    <property type="component" value="Unassembled WGS sequence"/>
</dbReference>
<dbReference type="SUPFAM" id="SSF52172">
    <property type="entry name" value="CheY-like"/>
    <property type="match status" value="1"/>
</dbReference>
<dbReference type="GO" id="GO:0003677">
    <property type="term" value="F:DNA binding"/>
    <property type="evidence" value="ECO:0007669"/>
    <property type="project" value="UniProtKB-KW"/>
</dbReference>
<sequence length="234" mass="26658">MKINCVIIDDSSMQRMAVARLIQNTDSLQLIAEYSNAIEAKSGLKLKRTDLIFLDIEMPVVTGFDLLESLRTPPQVILISGKTEYALRAFDYNVTDYLHKPISSERFEIAVKRALKIHKLKTGAREDDNYIVVRGNQVKHKVFLHKIRWIEALGDYVKLVMDDKNIITLSSMKSFVSELPADHFMRIHKSFIINLGKVDRYSCRTVEIHGTLLPLSRNCKDKLADVLNNVSVPG</sequence>
<dbReference type="InterPro" id="IPR007492">
    <property type="entry name" value="LytTR_DNA-bd_dom"/>
</dbReference>
<dbReference type="AlphaFoldDB" id="A0A3N0EPR4"/>
<feature type="modified residue" description="4-aspartylphosphate" evidence="1">
    <location>
        <position position="55"/>
    </location>
</feature>
<evidence type="ECO:0000313" key="4">
    <source>
        <dbReference type="EMBL" id="RNL89906.1"/>
    </source>
</evidence>
<dbReference type="PANTHER" id="PTHR37299:SF1">
    <property type="entry name" value="STAGE 0 SPORULATION PROTEIN A HOMOLOG"/>
    <property type="match status" value="1"/>
</dbReference>
<reference evidence="4 5" key="1">
    <citation type="submission" date="2018-10" db="EMBL/GenBank/DDBJ databases">
        <title>Sinomicrobium pectinilyticum sp. nov., a pectinase-producing bacterium isolated from alkaline and saline soil, and emended description of the genus Sinomicrobium.</title>
        <authorList>
            <person name="Cheng B."/>
            <person name="Li C."/>
            <person name="Lai Q."/>
            <person name="Du M."/>
            <person name="Shao Z."/>
            <person name="Xu P."/>
            <person name="Yang C."/>
        </authorList>
    </citation>
    <scope>NUCLEOTIDE SEQUENCE [LARGE SCALE GENOMIC DNA]</scope>
    <source>
        <strain evidence="4 5">5DNS001</strain>
    </source>
</reference>
<dbReference type="InterPro" id="IPR046947">
    <property type="entry name" value="LytR-like"/>
</dbReference>
<comment type="caution">
    <text evidence="4">The sequence shown here is derived from an EMBL/GenBank/DDBJ whole genome shotgun (WGS) entry which is preliminary data.</text>
</comment>
<dbReference type="SMART" id="SM00850">
    <property type="entry name" value="LytTR"/>
    <property type="match status" value="1"/>
</dbReference>
<dbReference type="PROSITE" id="PS50110">
    <property type="entry name" value="RESPONSE_REGULATORY"/>
    <property type="match status" value="1"/>
</dbReference>
<keyword evidence="4" id="KW-0238">DNA-binding</keyword>
<keyword evidence="1" id="KW-0597">Phosphoprotein</keyword>
<keyword evidence="5" id="KW-1185">Reference proteome</keyword>
<feature type="domain" description="HTH LytTR-type" evidence="3">
    <location>
        <begin position="131"/>
        <end position="200"/>
    </location>
</feature>
<dbReference type="InterPro" id="IPR011006">
    <property type="entry name" value="CheY-like_superfamily"/>
</dbReference>
<dbReference type="EMBL" id="RJTM01000035">
    <property type="protein sequence ID" value="RNL89906.1"/>
    <property type="molecule type" value="Genomic_DNA"/>
</dbReference>
<feature type="domain" description="Response regulatory" evidence="2">
    <location>
        <begin position="4"/>
        <end position="115"/>
    </location>
</feature>
<dbReference type="PROSITE" id="PS50930">
    <property type="entry name" value="HTH_LYTTR"/>
    <property type="match status" value="1"/>
</dbReference>
<evidence type="ECO:0000256" key="1">
    <source>
        <dbReference type="PROSITE-ProRule" id="PRU00169"/>
    </source>
</evidence>
<evidence type="ECO:0000259" key="2">
    <source>
        <dbReference type="PROSITE" id="PS50110"/>
    </source>
</evidence>
<dbReference type="Gene3D" id="3.40.50.2300">
    <property type="match status" value="1"/>
</dbReference>